<protein>
    <submittedName>
        <fullName evidence="3">Flagellar brake protein</fullName>
    </submittedName>
</protein>
<keyword evidence="3" id="KW-0966">Cell projection</keyword>
<dbReference type="InterPro" id="IPR009875">
    <property type="entry name" value="PilZ_domain"/>
</dbReference>
<dbReference type="Pfam" id="PF07238">
    <property type="entry name" value="PilZ"/>
    <property type="match status" value="1"/>
</dbReference>
<keyword evidence="3" id="KW-0282">Flagellum</keyword>
<dbReference type="Gene3D" id="2.40.10.220">
    <property type="entry name" value="predicted glycosyltransferase like domains"/>
    <property type="match status" value="1"/>
</dbReference>
<dbReference type="OrthoDB" id="1951449at2"/>
<keyword evidence="3" id="KW-0969">Cilium</keyword>
<dbReference type="AlphaFoldDB" id="A0A2U3AIU4"/>
<evidence type="ECO:0000313" key="4">
    <source>
        <dbReference type="Proteomes" id="UP000245938"/>
    </source>
</evidence>
<evidence type="ECO:0000259" key="2">
    <source>
        <dbReference type="Pfam" id="PF12945"/>
    </source>
</evidence>
<dbReference type="InterPro" id="IPR009926">
    <property type="entry name" value="T3SS_YcgR_PilZN"/>
</dbReference>
<sequence>MEIKLGTNLILQPYDEETDDRFKCKVVDQRDQVILIDYPINTASHRTAFLMEGTRFRASFIDDQKIAYSFRTHVTGREKGNIPMIMLSIPAEDQFEKIQRREYVRVMTPVDVAVLKNNSYEQVVAEDISAGGLAIMCNDAKKYKENEVIEIMIALPFENREEGVRYVETTAQVIRIIERDGTYVIPLKFTETDEIDKQLIIRFCFERQLLIRKKESTI</sequence>
<keyword evidence="4" id="KW-1185">Reference proteome</keyword>
<dbReference type="EMBL" id="QFVR01000021">
    <property type="protein sequence ID" value="PWI24427.1"/>
    <property type="molecule type" value="Genomic_DNA"/>
</dbReference>
<evidence type="ECO:0000259" key="1">
    <source>
        <dbReference type="Pfam" id="PF07238"/>
    </source>
</evidence>
<name>A0A2U3AIU4_9BACL</name>
<reference evidence="3 4" key="1">
    <citation type="submission" date="2018-05" db="EMBL/GenBank/DDBJ databases">
        <title>Kurthia sibirica genome sequence.</title>
        <authorList>
            <person name="Maclea K.S."/>
            <person name="Goen A.E."/>
        </authorList>
    </citation>
    <scope>NUCLEOTIDE SEQUENCE [LARGE SCALE GENOMIC DNA]</scope>
    <source>
        <strain evidence="3 4">ATCC 49154</strain>
    </source>
</reference>
<accession>A0A2U3AIU4</accession>
<proteinExistence type="predicted"/>
<dbReference type="Pfam" id="PF12945">
    <property type="entry name" value="PilZNR"/>
    <property type="match status" value="1"/>
</dbReference>
<organism evidence="3 4">
    <name type="scientific">Kurthia sibirica</name>
    <dbReference type="NCBI Taxonomy" id="202750"/>
    <lineage>
        <taxon>Bacteria</taxon>
        <taxon>Bacillati</taxon>
        <taxon>Bacillota</taxon>
        <taxon>Bacilli</taxon>
        <taxon>Bacillales</taxon>
        <taxon>Caryophanaceae</taxon>
        <taxon>Kurthia</taxon>
    </lineage>
</organism>
<comment type="caution">
    <text evidence="3">The sequence shown here is derived from an EMBL/GenBank/DDBJ whole genome shotgun (WGS) entry which is preliminary data.</text>
</comment>
<gene>
    <name evidence="3" type="ORF">DEX24_13235</name>
</gene>
<dbReference type="Proteomes" id="UP000245938">
    <property type="component" value="Unassembled WGS sequence"/>
</dbReference>
<dbReference type="SUPFAM" id="SSF141371">
    <property type="entry name" value="PilZ domain-like"/>
    <property type="match status" value="1"/>
</dbReference>
<dbReference type="RefSeq" id="WP_109306892.1">
    <property type="nucleotide sequence ID" value="NZ_BJUF01000087.1"/>
</dbReference>
<dbReference type="GO" id="GO:0035438">
    <property type="term" value="F:cyclic-di-GMP binding"/>
    <property type="evidence" value="ECO:0007669"/>
    <property type="project" value="InterPro"/>
</dbReference>
<feature type="domain" description="Type III secretion system flagellar brake protein YcgR PilZN" evidence="2">
    <location>
        <begin position="4"/>
        <end position="90"/>
    </location>
</feature>
<evidence type="ECO:0000313" key="3">
    <source>
        <dbReference type="EMBL" id="PWI24427.1"/>
    </source>
</evidence>
<feature type="domain" description="PilZ" evidence="1">
    <location>
        <begin position="99"/>
        <end position="206"/>
    </location>
</feature>